<comment type="caution">
    <text evidence="1">The sequence shown here is derived from an EMBL/GenBank/DDBJ whole genome shotgun (WGS) entry which is preliminary data.</text>
</comment>
<dbReference type="AlphaFoldDB" id="A0A1J8QDY0"/>
<dbReference type="EMBL" id="LVVM01004929">
    <property type="protein sequence ID" value="OJA11801.1"/>
    <property type="molecule type" value="Genomic_DNA"/>
</dbReference>
<accession>A0A1J8QDY0</accession>
<evidence type="ECO:0000313" key="1">
    <source>
        <dbReference type="EMBL" id="OJA11801.1"/>
    </source>
</evidence>
<reference evidence="1 2" key="1">
    <citation type="submission" date="2016-03" db="EMBL/GenBank/DDBJ databases">
        <title>Comparative genomics of the ectomycorrhizal sister species Rhizopogon vinicolor and Rhizopogon vesiculosus (Basidiomycota: Boletales) reveals a divergence of the mating type B locus.</title>
        <authorList>
            <person name="Mujic A.B."/>
            <person name="Kuo A."/>
            <person name="Tritt A."/>
            <person name="Lipzen A."/>
            <person name="Chen C."/>
            <person name="Johnson J."/>
            <person name="Sharma A."/>
            <person name="Barry K."/>
            <person name="Grigoriev I.V."/>
            <person name="Spatafora J.W."/>
        </authorList>
    </citation>
    <scope>NUCLEOTIDE SEQUENCE [LARGE SCALE GENOMIC DNA]</scope>
    <source>
        <strain evidence="1 2">AM-OR11-056</strain>
    </source>
</reference>
<dbReference type="Proteomes" id="UP000183567">
    <property type="component" value="Unassembled WGS sequence"/>
</dbReference>
<sequence length="79" mass="9191">MSPRTTDICLFTPPLEFHDYIASEEEGRRPYALLFCLSWFHKTEKKPDPTPQVYDVDLVNAEQEDDPLDAPIPTRNTMH</sequence>
<protein>
    <submittedName>
        <fullName evidence="1">Uncharacterized protein</fullName>
    </submittedName>
</protein>
<keyword evidence="2" id="KW-1185">Reference proteome</keyword>
<evidence type="ECO:0000313" key="2">
    <source>
        <dbReference type="Proteomes" id="UP000183567"/>
    </source>
</evidence>
<proteinExistence type="predicted"/>
<organism evidence="1 2">
    <name type="scientific">Rhizopogon vesiculosus</name>
    <dbReference type="NCBI Taxonomy" id="180088"/>
    <lineage>
        <taxon>Eukaryota</taxon>
        <taxon>Fungi</taxon>
        <taxon>Dikarya</taxon>
        <taxon>Basidiomycota</taxon>
        <taxon>Agaricomycotina</taxon>
        <taxon>Agaricomycetes</taxon>
        <taxon>Agaricomycetidae</taxon>
        <taxon>Boletales</taxon>
        <taxon>Suillineae</taxon>
        <taxon>Rhizopogonaceae</taxon>
        <taxon>Rhizopogon</taxon>
    </lineage>
</organism>
<gene>
    <name evidence="1" type="ORF">AZE42_07920</name>
</gene>
<name>A0A1J8QDY0_9AGAM</name>